<feature type="region of interest" description="Disordered" evidence="2">
    <location>
        <begin position="1"/>
        <end position="25"/>
    </location>
</feature>
<dbReference type="GO" id="GO:0005737">
    <property type="term" value="C:cytoplasm"/>
    <property type="evidence" value="ECO:0007669"/>
    <property type="project" value="TreeGrafter"/>
</dbReference>
<protein>
    <submittedName>
        <fullName evidence="3">Uncharacterized protein</fullName>
    </submittedName>
</protein>
<dbReference type="PANTHER" id="PTHR11215">
    <property type="entry name" value="METAL DEPENDENT HYDROLASE - RELATED"/>
    <property type="match status" value="1"/>
</dbReference>
<proteinExistence type="inferred from homology"/>
<comment type="similarity">
    <text evidence="1">Belongs to the MYG1 family.</text>
</comment>
<name>A0AAV7XC10_9NEOP</name>
<keyword evidence="4" id="KW-1185">Reference proteome</keyword>
<reference evidence="3" key="1">
    <citation type="submission" date="2022-12" db="EMBL/GenBank/DDBJ databases">
        <title>Chromosome-level genome assembly of the bean flower thrips Megalurothrips usitatus.</title>
        <authorList>
            <person name="Ma L."/>
            <person name="Liu Q."/>
            <person name="Li H."/>
            <person name="Cai W."/>
        </authorList>
    </citation>
    <scope>NUCLEOTIDE SEQUENCE</scope>
    <source>
        <strain evidence="3">Cailab_2022a</strain>
    </source>
</reference>
<evidence type="ECO:0000313" key="4">
    <source>
        <dbReference type="Proteomes" id="UP001075354"/>
    </source>
</evidence>
<evidence type="ECO:0000256" key="2">
    <source>
        <dbReference type="SAM" id="MobiDB-lite"/>
    </source>
</evidence>
<comment type="caution">
    <text evidence="3">The sequence shown here is derived from an EMBL/GenBank/DDBJ whole genome shotgun (WGS) entry which is preliminary data.</text>
</comment>
<organism evidence="3 4">
    <name type="scientific">Megalurothrips usitatus</name>
    <name type="common">bean blossom thrips</name>
    <dbReference type="NCBI Taxonomy" id="439358"/>
    <lineage>
        <taxon>Eukaryota</taxon>
        <taxon>Metazoa</taxon>
        <taxon>Ecdysozoa</taxon>
        <taxon>Arthropoda</taxon>
        <taxon>Hexapoda</taxon>
        <taxon>Insecta</taxon>
        <taxon>Pterygota</taxon>
        <taxon>Neoptera</taxon>
        <taxon>Paraneoptera</taxon>
        <taxon>Thysanoptera</taxon>
        <taxon>Terebrantia</taxon>
        <taxon>Thripoidea</taxon>
        <taxon>Thripidae</taxon>
        <taxon>Megalurothrips</taxon>
    </lineage>
</organism>
<sequence length="363" mass="41086">MMVFSSPLLKREDQRASATPAKARKAMGPVMKQGLRIGTHNGMFHCDESLACFLLKLLPQYKDAEIVRTRDDAVLDKCDIVVDVGGKYDPANHRYDHHQRGFAETGSSVIPGKPWPIKLSSAGLVYCHFGRDILKTLAADTLDEKDLEPIFNYVYEHFVQEIDAIDNGIPMCEGEPKYKMTTSLSSRVANLNPPWNAPPEDPNSLVRFEKAMALTGSEFVERVRYAVDSWWPARKYVLNAINERFQVHESGRIMELKTFCPWKGHFFELMKELQLDARGVNFLIFENTDSTWRVQGVPESEQSFVGDIFLHPEWRGLRDEELCKVSGIEGCIFAHASGFIGGNRTREGALQMAVKSLDQPKQT</sequence>
<dbReference type="InterPro" id="IPR003226">
    <property type="entry name" value="MYG1_exonuclease"/>
</dbReference>
<dbReference type="Pfam" id="PF03690">
    <property type="entry name" value="MYG1_exonuc"/>
    <property type="match status" value="1"/>
</dbReference>
<dbReference type="Proteomes" id="UP001075354">
    <property type="component" value="Chromosome 13"/>
</dbReference>
<dbReference type="EMBL" id="JAPTSV010000013">
    <property type="protein sequence ID" value="KAJ1521339.1"/>
    <property type="molecule type" value="Genomic_DNA"/>
</dbReference>
<accession>A0AAV7XC10</accession>
<dbReference type="GO" id="GO:0005634">
    <property type="term" value="C:nucleus"/>
    <property type="evidence" value="ECO:0007669"/>
    <property type="project" value="TreeGrafter"/>
</dbReference>
<dbReference type="AlphaFoldDB" id="A0AAV7XC10"/>
<evidence type="ECO:0000313" key="3">
    <source>
        <dbReference type="EMBL" id="KAJ1521339.1"/>
    </source>
</evidence>
<dbReference type="PANTHER" id="PTHR11215:SF1">
    <property type="entry name" value="MYG1 EXONUCLEASE"/>
    <property type="match status" value="1"/>
</dbReference>
<evidence type="ECO:0000256" key="1">
    <source>
        <dbReference type="ARBA" id="ARBA00010105"/>
    </source>
</evidence>
<gene>
    <name evidence="3" type="ORF">ONE63_003015</name>
</gene>